<sequence length="174" mass="20315">MMGDVWCVEILWMFYGSTALTIWQLRLVGGWESRDASAFIGQTNFTDATSINHRSACDQFTPRSSTWQQLRHGLKPLANFAFRNHRCVISYSRFVDRVSPSFHKCPLCKNILQQLFEAKFNSTRKQKNCMQAEFMRGATSTILPCFKDHMRGHRERLGRFPDFDRSMITYDDLV</sequence>
<protein>
    <submittedName>
        <fullName evidence="3">Secreted protein</fullName>
    </submittedName>
</protein>
<reference evidence="1 2" key="2">
    <citation type="submission" date="2018-11" db="EMBL/GenBank/DDBJ databases">
        <authorList>
            <consortium name="Pathogen Informatics"/>
        </authorList>
    </citation>
    <scope>NUCLEOTIDE SEQUENCE [LARGE SCALE GENOMIC DNA]</scope>
</reference>
<dbReference type="Proteomes" id="UP000270296">
    <property type="component" value="Unassembled WGS sequence"/>
</dbReference>
<keyword evidence="2" id="KW-1185">Reference proteome</keyword>
<reference evidence="3" key="1">
    <citation type="submission" date="2016-06" db="UniProtKB">
        <authorList>
            <consortium name="WormBaseParasite"/>
        </authorList>
    </citation>
    <scope>IDENTIFICATION</scope>
</reference>
<proteinExistence type="predicted"/>
<evidence type="ECO:0000313" key="1">
    <source>
        <dbReference type="EMBL" id="VDP09027.1"/>
    </source>
</evidence>
<dbReference type="WBParaSite" id="SBAD_0000627201-mRNA-1">
    <property type="protein sequence ID" value="SBAD_0000627201-mRNA-1"/>
    <property type="gene ID" value="SBAD_0000627201"/>
</dbReference>
<evidence type="ECO:0000313" key="2">
    <source>
        <dbReference type="Proteomes" id="UP000270296"/>
    </source>
</evidence>
<dbReference type="AlphaFoldDB" id="A0A183IQY9"/>
<organism evidence="3">
    <name type="scientific">Soboliphyme baturini</name>
    <dbReference type="NCBI Taxonomy" id="241478"/>
    <lineage>
        <taxon>Eukaryota</taxon>
        <taxon>Metazoa</taxon>
        <taxon>Ecdysozoa</taxon>
        <taxon>Nematoda</taxon>
        <taxon>Enoplea</taxon>
        <taxon>Dorylaimia</taxon>
        <taxon>Dioctophymatida</taxon>
        <taxon>Dioctophymatoidea</taxon>
        <taxon>Soboliphymatidae</taxon>
        <taxon>Soboliphyme</taxon>
    </lineage>
</organism>
<accession>A0A183IQY9</accession>
<dbReference type="EMBL" id="UZAM01009433">
    <property type="protein sequence ID" value="VDP09027.1"/>
    <property type="molecule type" value="Genomic_DNA"/>
</dbReference>
<evidence type="ECO:0000313" key="3">
    <source>
        <dbReference type="WBParaSite" id="SBAD_0000627201-mRNA-1"/>
    </source>
</evidence>
<gene>
    <name evidence="1" type="ORF">SBAD_LOCUS6036</name>
</gene>
<name>A0A183IQY9_9BILA</name>